<evidence type="ECO:0000256" key="2">
    <source>
        <dbReference type="SAM" id="MobiDB-lite"/>
    </source>
</evidence>
<name>A0A0F8ZXX2_9ZZZZ</name>
<dbReference type="AlphaFoldDB" id="A0A0F8ZXX2"/>
<dbReference type="Pfam" id="PF18915">
    <property type="entry name" value="DUF5667"/>
    <property type="match status" value="1"/>
</dbReference>
<dbReference type="GO" id="GO:0003993">
    <property type="term" value="F:acid phosphatase activity"/>
    <property type="evidence" value="ECO:0007669"/>
    <property type="project" value="InterPro"/>
</dbReference>
<feature type="non-terminal residue" evidence="4">
    <location>
        <position position="1"/>
    </location>
</feature>
<comment type="caution">
    <text evidence="4">The sequence shown here is derived from an EMBL/GenBank/DDBJ whole genome shotgun (WGS) entry which is preliminary data.</text>
</comment>
<dbReference type="GO" id="GO:0046872">
    <property type="term" value="F:metal ion binding"/>
    <property type="evidence" value="ECO:0007669"/>
    <property type="project" value="InterPro"/>
</dbReference>
<dbReference type="SUPFAM" id="SSF49363">
    <property type="entry name" value="Purple acid phosphatase, N-terminal domain"/>
    <property type="match status" value="1"/>
</dbReference>
<dbReference type="InterPro" id="IPR043725">
    <property type="entry name" value="DUF5667"/>
</dbReference>
<feature type="region of interest" description="Disordered" evidence="2">
    <location>
        <begin position="105"/>
        <end position="137"/>
    </location>
</feature>
<dbReference type="EMBL" id="LAZR01057817">
    <property type="protein sequence ID" value="KKK71259.1"/>
    <property type="molecule type" value="Genomic_DNA"/>
</dbReference>
<feature type="region of interest" description="Disordered" evidence="2">
    <location>
        <begin position="241"/>
        <end position="266"/>
    </location>
</feature>
<evidence type="ECO:0000313" key="4">
    <source>
        <dbReference type="EMBL" id="KKK71259.1"/>
    </source>
</evidence>
<organism evidence="4">
    <name type="scientific">marine sediment metagenome</name>
    <dbReference type="NCBI Taxonomy" id="412755"/>
    <lineage>
        <taxon>unclassified sequences</taxon>
        <taxon>metagenomes</taxon>
        <taxon>ecological metagenomes</taxon>
    </lineage>
</organism>
<dbReference type="InterPro" id="IPR008963">
    <property type="entry name" value="Purple_acid_Pase-like_N"/>
</dbReference>
<reference evidence="4" key="1">
    <citation type="journal article" date="2015" name="Nature">
        <title>Complex archaea that bridge the gap between prokaryotes and eukaryotes.</title>
        <authorList>
            <person name="Spang A."/>
            <person name="Saw J.H."/>
            <person name="Jorgensen S.L."/>
            <person name="Zaremba-Niedzwiedzka K."/>
            <person name="Martijn J."/>
            <person name="Lind A.E."/>
            <person name="van Eijk R."/>
            <person name="Schleper C."/>
            <person name="Guy L."/>
            <person name="Ettema T.J."/>
        </authorList>
    </citation>
    <scope>NUCLEOTIDE SEQUENCE</scope>
</reference>
<evidence type="ECO:0000259" key="3">
    <source>
        <dbReference type="Pfam" id="PF18915"/>
    </source>
</evidence>
<feature type="domain" description="DUF5667" evidence="3">
    <location>
        <begin position="53"/>
        <end position="159"/>
    </location>
</feature>
<dbReference type="Gene3D" id="2.60.40.380">
    <property type="entry name" value="Purple acid phosphatase-like, N-terminal"/>
    <property type="match status" value="1"/>
</dbReference>
<protein>
    <recommendedName>
        <fullName evidence="3">DUF5667 domain-containing protein</fullName>
    </recommendedName>
</protein>
<feature type="compositionally biased region" description="Low complexity" evidence="2">
    <location>
        <begin position="105"/>
        <end position="128"/>
    </location>
</feature>
<evidence type="ECO:0000256" key="1">
    <source>
        <dbReference type="SAM" id="Coils"/>
    </source>
</evidence>
<keyword evidence="1" id="KW-0175">Coiled coil</keyword>
<sequence length="348" mass="38366">AKIEGKINKKEQSVHKFSIFNMFSQSRLALASLLVLILIGSSIVTVVAADSAKPGDILFPIDIAVEKIQLVFSSNKKKDELRIKFAKERVSEVKIILSFGMSDNSNQSTTSTDQNTTSTDSQNTTSTSPQGSGGNSNFQQAETAFVIALEQLEEAKSKLEEKENTIAVAVIDQIISELTDLAQDHVDELEKFEAKIKIGKDDQIKIKIKASSDKLKTEFKFKQKKGGDDVKITYSVKAKKDKHRDDYDEDDNDNDNDDNTTSTPDTIAPVISNISLSVSTNTANISWNTDEGSDSVVWYSTTTPLIVSNNTLSVDLSNIVTAHNISLSGLNTSTTYYFIISINRHIYF</sequence>
<accession>A0A0F8ZXX2</accession>
<feature type="compositionally biased region" description="Acidic residues" evidence="2">
    <location>
        <begin position="247"/>
        <end position="258"/>
    </location>
</feature>
<gene>
    <name evidence="4" type="ORF">LCGC14_2915710</name>
</gene>
<feature type="coiled-coil region" evidence="1">
    <location>
        <begin position="145"/>
        <end position="195"/>
    </location>
</feature>
<proteinExistence type="predicted"/>